<evidence type="ECO:0000259" key="7">
    <source>
        <dbReference type="Pfam" id="PF00884"/>
    </source>
</evidence>
<dbReference type="AlphaFoldDB" id="A0AAT9FMI0"/>
<dbReference type="KEGG" id="osu:NT6N_22510"/>
<keyword evidence="3" id="KW-0378">Hydrolase</keyword>
<protein>
    <submittedName>
        <fullName evidence="8">Arylsulfatase</fullName>
    </submittedName>
</protein>
<dbReference type="Pfam" id="PF14707">
    <property type="entry name" value="Sulfatase_C"/>
    <property type="match status" value="1"/>
</dbReference>
<name>A0AAT9FMI0_9BACT</name>
<evidence type="ECO:0000256" key="5">
    <source>
        <dbReference type="SAM" id="MobiDB-lite"/>
    </source>
</evidence>
<dbReference type="GO" id="GO:0004065">
    <property type="term" value="F:arylsulfatase activity"/>
    <property type="evidence" value="ECO:0007669"/>
    <property type="project" value="TreeGrafter"/>
</dbReference>
<evidence type="ECO:0000256" key="4">
    <source>
        <dbReference type="ARBA" id="ARBA00022837"/>
    </source>
</evidence>
<dbReference type="PROSITE" id="PS00149">
    <property type="entry name" value="SULFATASE_2"/>
    <property type="match status" value="1"/>
</dbReference>
<sequence length="471" mass="51653">MRITVSLLLLLALASTSGLHAADVKTQAQKPNIILIFADDLGIGDLGCYGAAVKTPQLDKLAAGGLRSTDCLVGANVCGPSRAALMTGRYPMRAGHPISRHPTEKYAKYGLAPEEVTMAEQLKSAGYHTKMVGKWHLGFYVDGSHPLDAGFDEYFGLHGNFVTTKNRVDERTIYRNREAEIKDIAFEKVTKLYTDEVTAFIKKKHQQPFFIYLAHHITHTPIEPSAPFKGASGKKGGKYGDFVLELDHSVGQVMAAVQEAGIAENTLIVFLSDNGPAKIGSAAPFRGGKYVTMEGGHRVPAIFSWPGKIPEGQVSDAMITSMDLLPLFSHVAGVDLPKDVKLDGKNIIDILTGEKKQSPHQNFFYYNGLNLQAVRNEKWKLHFPRTAADQPYWAKKGGKGNPKKILTSLEQPMLIDLQADVAEQKNVIAQHPEVAEELRKAAIQMRQEIGGLNVTGTDQRPHGLRNPQEKD</sequence>
<dbReference type="InterPro" id="IPR017850">
    <property type="entry name" value="Alkaline_phosphatase_core_sf"/>
</dbReference>
<dbReference type="Pfam" id="PF00884">
    <property type="entry name" value="Sulfatase"/>
    <property type="match status" value="1"/>
</dbReference>
<comment type="similarity">
    <text evidence="1">Belongs to the sulfatase family.</text>
</comment>
<feature type="domain" description="Sulfatase N-terminal" evidence="7">
    <location>
        <begin position="31"/>
        <end position="334"/>
    </location>
</feature>
<feature type="region of interest" description="Disordered" evidence="5">
    <location>
        <begin position="450"/>
        <end position="471"/>
    </location>
</feature>
<feature type="signal peptide" evidence="6">
    <location>
        <begin position="1"/>
        <end position="21"/>
    </location>
</feature>
<evidence type="ECO:0000256" key="6">
    <source>
        <dbReference type="SAM" id="SignalP"/>
    </source>
</evidence>
<dbReference type="Gene3D" id="3.30.1120.10">
    <property type="match status" value="1"/>
</dbReference>
<evidence type="ECO:0000256" key="3">
    <source>
        <dbReference type="ARBA" id="ARBA00022801"/>
    </source>
</evidence>
<dbReference type="InterPro" id="IPR050738">
    <property type="entry name" value="Sulfatase"/>
</dbReference>
<keyword evidence="2" id="KW-0479">Metal-binding</keyword>
<dbReference type="Gene3D" id="3.40.720.10">
    <property type="entry name" value="Alkaline Phosphatase, subunit A"/>
    <property type="match status" value="1"/>
</dbReference>
<dbReference type="PANTHER" id="PTHR42693">
    <property type="entry name" value="ARYLSULFATASE FAMILY MEMBER"/>
    <property type="match status" value="1"/>
</dbReference>
<keyword evidence="4" id="KW-0106">Calcium</keyword>
<evidence type="ECO:0000313" key="8">
    <source>
        <dbReference type="EMBL" id="BDS07211.1"/>
    </source>
</evidence>
<organism evidence="8">
    <name type="scientific">Oceaniferula spumae</name>
    <dbReference type="NCBI Taxonomy" id="2979115"/>
    <lineage>
        <taxon>Bacteria</taxon>
        <taxon>Pseudomonadati</taxon>
        <taxon>Verrucomicrobiota</taxon>
        <taxon>Verrucomicrobiia</taxon>
        <taxon>Verrucomicrobiales</taxon>
        <taxon>Verrucomicrobiaceae</taxon>
        <taxon>Oceaniferula</taxon>
    </lineage>
</organism>
<dbReference type="InterPro" id="IPR024607">
    <property type="entry name" value="Sulfatase_CS"/>
</dbReference>
<proteinExistence type="inferred from homology"/>
<evidence type="ECO:0000256" key="1">
    <source>
        <dbReference type="ARBA" id="ARBA00008779"/>
    </source>
</evidence>
<dbReference type="PANTHER" id="PTHR42693:SF53">
    <property type="entry name" value="ENDO-4-O-SULFATASE"/>
    <property type="match status" value="1"/>
</dbReference>
<evidence type="ECO:0000256" key="2">
    <source>
        <dbReference type="ARBA" id="ARBA00022723"/>
    </source>
</evidence>
<feature type="chain" id="PRO_5043692191" evidence="6">
    <location>
        <begin position="22"/>
        <end position="471"/>
    </location>
</feature>
<keyword evidence="6" id="KW-0732">Signal</keyword>
<dbReference type="InterPro" id="IPR000917">
    <property type="entry name" value="Sulfatase_N"/>
</dbReference>
<dbReference type="CDD" id="cd16026">
    <property type="entry name" value="GALNS_like"/>
    <property type="match status" value="1"/>
</dbReference>
<accession>A0AAT9FMI0</accession>
<gene>
    <name evidence="8" type="ORF">NT6N_22510</name>
</gene>
<dbReference type="EMBL" id="AP026866">
    <property type="protein sequence ID" value="BDS07211.1"/>
    <property type="molecule type" value="Genomic_DNA"/>
</dbReference>
<dbReference type="SUPFAM" id="SSF53649">
    <property type="entry name" value="Alkaline phosphatase-like"/>
    <property type="match status" value="1"/>
</dbReference>
<reference evidence="8" key="1">
    <citation type="submission" date="2024-07" db="EMBL/GenBank/DDBJ databases">
        <title>Complete genome sequence of Verrucomicrobiaceae bacterium NT6N.</title>
        <authorList>
            <person name="Huang C."/>
            <person name="Takami H."/>
            <person name="Hamasaki K."/>
        </authorList>
    </citation>
    <scope>NUCLEOTIDE SEQUENCE</scope>
    <source>
        <strain evidence="8">NT6N</strain>
    </source>
</reference>
<dbReference type="GO" id="GO:0046872">
    <property type="term" value="F:metal ion binding"/>
    <property type="evidence" value="ECO:0007669"/>
    <property type="project" value="UniProtKB-KW"/>
</dbReference>